<proteinExistence type="predicted"/>
<protein>
    <submittedName>
        <fullName evidence="1">Uncharacterized protein</fullName>
    </submittedName>
</protein>
<sequence length="254" mass="29771">MQETKKVHIELAEVDRESTYNLGFFSVDFEDGSLLFQLHARVCGDPKCHCDNIQMDWLTQHQRKSTWYTGEREWHDEKHQPLPDEVAQVFKIAEGTEEFQQRYLHLVYLRRKMILVETGYDLEKPIMVPTELLLDGADPANGCLGEVVSHDKGKATRWQFMVDTCKDPECYCYNLFVNLKSKGGDERALLVDEKGRMRAAEGRRENKALLKLIKPKLQKDDRFKSMITFFQAHRRLENYARFVARYEAEHLPVV</sequence>
<dbReference type="EMBL" id="CP071793">
    <property type="protein sequence ID" value="QTD47529.1"/>
    <property type="molecule type" value="Genomic_DNA"/>
</dbReference>
<dbReference type="KEGG" id="scor:J3U87_18195"/>
<dbReference type="AlphaFoldDB" id="A0A8A4TBN3"/>
<keyword evidence="2" id="KW-1185">Reference proteome</keyword>
<gene>
    <name evidence="1" type="ORF">J3U87_18195</name>
</gene>
<name>A0A8A4TBN3_SULCO</name>
<evidence type="ECO:0000313" key="2">
    <source>
        <dbReference type="Proteomes" id="UP000663929"/>
    </source>
</evidence>
<dbReference type="RefSeq" id="WP_237377198.1">
    <property type="nucleotide sequence ID" value="NZ_CP071793.1"/>
</dbReference>
<evidence type="ECO:0000313" key="1">
    <source>
        <dbReference type="EMBL" id="QTD47529.1"/>
    </source>
</evidence>
<organism evidence="1 2">
    <name type="scientific">Sulfidibacter corallicola</name>
    <dbReference type="NCBI Taxonomy" id="2818388"/>
    <lineage>
        <taxon>Bacteria</taxon>
        <taxon>Pseudomonadati</taxon>
        <taxon>Acidobacteriota</taxon>
        <taxon>Holophagae</taxon>
        <taxon>Acanthopleuribacterales</taxon>
        <taxon>Acanthopleuribacteraceae</taxon>
        <taxon>Sulfidibacter</taxon>
    </lineage>
</organism>
<reference evidence="1" key="1">
    <citation type="submission" date="2021-03" db="EMBL/GenBank/DDBJ databases">
        <title>Acanthopleuribacteraceae sp. M133.</title>
        <authorList>
            <person name="Wang G."/>
        </authorList>
    </citation>
    <scope>NUCLEOTIDE SEQUENCE</scope>
    <source>
        <strain evidence="1">M133</strain>
    </source>
</reference>
<accession>A0A8A4TBN3</accession>
<dbReference type="Proteomes" id="UP000663929">
    <property type="component" value="Chromosome"/>
</dbReference>